<protein>
    <recommendedName>
        <fullName evidence="4">C2 NT-type domain-containing protein</fullName>
    </recommendedName>
</protein>
<accession>A0A8T0XM48</accession>
<name>A0A8T0XM48_PANVG</name>
<feature type="region of interest" description="Disordered" evidence="1">
    <location>
        <begin position="349"/>
        <end position="371"/>
    </location>
</feature>
<dbReference type="AlphaFoldDB" id="A0A8T0XM48"/>
<dbReference type="PANTHER" id="PTHR33414:SF5">
    <property type="entry name" value="OS02G0817100 PROTEIN"/>
    <property type="match status" value="1"/>
</dbReference>
<reference evidence="2" key="1">
    <citation type="submission" date="2020-05" db="EMBL/GenBank/DDBJ databases">
        <title>WGS assembly of Panicum virgatum.</title>
        <authorList>
            <person name="Lovell J.T."/>
            <person name="Jenkins J."/>
            <person name="Shu S."/>
            <person name="Juenger T.E."/>
            <person name="Schmutz J."/>
        </authorList>
    </citation>
    <scope>NUCLEOTIDE SEQUENCE</scope>
    <source>
        <strain evidence="2">AP13</strain>
    </source>
</reference>
<dbReference type="Proteomes" id="UP000823388">
    <property type="component" value="Chromosome 1K"/>
</dbReference>
<gene>
    <name evidence="2" type="ORF">PVAP13_1KG544000</name>
</gene>
<evidence type="ECO:0000313" key="2">
    <source>
        <dbReference type="EMBL" id="KAG2662542.1"/>
    </source>
</evidence>
<dbReference type="OrthoDB" id="773002at2759"/>
<comment type="caution">
    <text evidence="2">The sequence shown here is derived from an EMBL/GenBank/DDBJ whole genome shotgun (WGS) entry which is preliminary data.</text>
</comment>
<dbReference type="InterPro" id="IPR039614">
    <property type="entry name" value="PMI1-like"/>
</dbReference>
<organism evidence="2 3">
    <name type="scientific">Panicum virgatum</name>
    <name type="common">Blackwell switchgrass</name>
    <dbReference type="NCBI Taxonomy" id="38727"/>
    <lineage>
        <taxon>Eukaryota</taxon>
        <taxon>Viridiplantae</taxon>
        <taxon>Streptophyta</taxon>
        <taxon>Embryophyta</taxon>
        <taxon>Tracheophyta</taxon>
        <taxon>Spermatophyta</taxon>
        <taxon>Magnoliopsida</taxon>
        <taxon>Liliopsida</taxon>
        <taxon>Poales</taxon>
        <taxon>Poaceae</taxon>
        <taxon>PACMAD clade</taxon>
        <taxon>Panicoideae</taxon>
        <taxon>Panicodae</taxon>
        <taxon>Paniceae</taxon>
        <taxon>Panicinae</taxon>
        <taxon>Panicum</taxon>
        <taxon>Panicum sect. Hiantes</taxon>
    </lineage>
</organism>
<proteinExistence type="predicted"/>
<evidence type="ECO:0008006" key="4">
    <source>
        <dbReference type="Google" id="ProtNLM"/>
    </source>
</evidence>
<dbReference type="EMBL" id="CM029037">
    <property type="protein sequence ID" value="KAG2662542.1"/>
    <property type="molecule type" value="Genomic_DNA"/>
</dbReference>
<sequence>MVRHAMLPKSSHCTFMCIYISLLFTPNYTSWLVSTIFLATYSSSIAASSSPSQIKMVGKAQHHHHGSSSLGAEELNLLHMAGGSPDGGGGRGESRGALGQWKCRLLGSLGGLLPRRARCVVCLQVQHVTGLPPAAEGRGVVVGWRSRGGAGEHTAPARVTRGAAAFDDVFLHYFSAGGATLRSFTVWAALLDSPANGDLGAFPVDLTEIAAAETSNPKFGGKALSFPLGGAAAGAVLTVSIYCRVMEPDENHGGANAGHAREKKNKGRGSYASCLPDLSCLRNRQVAAAASGSARRATSIRSDRGGGFITIENSVAEMDGGGAAAFRVSSEDVDEEGAGFITMEKGTVSSRSRRPLPDTVTVSSPADEEDEKPCLFMELSEEAVASALDVDKVEDEFLAMLEDRYWARSKEIEKGLSVSLDIGLDLGLDLDSLIKDAEMELAKAEQAWKSKVGAAIVEEEEYKDLVRRWSARESAAAGCSWGFGFGSPI</sequence>
<dbReference type="PANTHER" id="PTHR33414">
    <property type="entry name" value="PROTEIN PLASTID MOVEMENT IMPAIRED 1-RELATED 1"/>
    <property type="match status" value="1"/>
</dbReference>
<evidence type="ECO:0000313" key="3">
    <source>
        <dbReference type="Proteomes" id="UP000823388"/>
    </source>
</evidence>
<keyword evidence="3" id="KW-1185">Reference proteome</keyword>
<evidence type="ECO:0000256" key="1">
    <source>
        <dbReference type="SAM" id="MobiDB-lite"/>
    </source>
</evidence>